<dbReference type="InterPro" id="IPR036097">
    <property type="entry name" value="HisK_dim/P_sf"/>
</dbReference>
<dbReference type="InterPro" id="IPR029016">
    <property type="entry name" value="GAF-like_dom_sf"/>
</dbReference>
<evidence type="ECO:0000259" key="10">
    <source>
        <dbReference type="PROSITE" id="PS50885"/>
    </source>
</evidence>
<geneLocation type="plasmid" evidence="11 12">
    <name>A</name>
</geneLocation>
<keyword evidence="11" id="KW-0456">Lyase</keyword>
<evidence type="ECO:0000313" key="12">
    <source>
        <dbReference type="Proteomes" id="UP000182306"/>
    </source>
</evidence>
<feature type="domain" description="HAMP" evidence="10">
    <location>
        <begin position="225"/>
        <end position="277"/>
    </location>
</feature>
<dbReference type="InterPro" id="IPR036890">
    <property type="entry name" value="HATPase_C_sf"/>
</dbReference>
<dbReference type="Pfam" id="PF13185">
    <property type="entry name" value="GAF_2"/>
    <property type="match status" value="2"/>
</dbReference>
<accession>A0A1L3LSX4</accession>
<dbReference type="GO" id="GO:0016829">
    <property type="term" value="F:lyase activity"/>
    <property type="evidence" value="ECO:0007669"/>
    <property type="project" value="UniProtKB-KW"/>
</dbReference>
<reference evidence="11 12" key="1">
    <citation type="submission" date="2015-10" db="EMBL/GenBank/DDBJ databases">
        <title>Genomic differences between typical nodule nitrogen-fixing rhizobial strains and those coming from bean seeds.</title>
        <authorList>
            <person name="Peralta H."/>
            <person name="Aguilar-Vera A."/>
            <person name="Diaz R."/>
            <person name="Mora Y."/>
            <person name="Martinez-Batallar G."/>
            <person name="Salazar E."/>
            <person name="Vargas-Lagunas C."/>
            <person name="Encarnacion S."/>
            <person name="Girard L."/>
            <person name="Mora J."/>
        </authorList>
    </citation>
    <scope>NUCLEOTIDE SEQUENCE [LARGE SCALE GENOMIC DNA]</scope>
    <source>
        <strain evidence="11 12">CFNEI 73</strain>
        <plasmid evidence="11 12">A</plasmid>
    </source>
</reference>
<keyword evidence="8" id="KW-0472">Membrane</keyword>
<keyword evidence="11" id="KW-0614">Plasmid</keyword>
<keyword evidence="6" id="KW-0418">Kinase</keyword>
<dbReference type="SMART" id="SM00388">
    <property type="entry name" value="HisKA"/>
    <property type="match status" value="1"/>
</dbReference>
<protein>
    <recommendedName>
        <fullName evidence="3">histidine kinase</fullName>
        <ecNumber evidence="3">2.7.13.3</ecNumber>
    </recommendedName>
</protein>
<keyword evidence="7" id="KW-0902">Two-component regulatory system</keyword>
<dbReference type="PROSITE" id="PS50885">
    <property type="entry name" value="HAMP"/>
    <property type="match status" value="1"/>
</dbReference>
<dbReference type="GO" id="GO:0005886">
    <property type="term" value="C:plasma membrane"/>
    <property type="evidence" value="ECO:0007669"/>
    <property type="project" value="TreeGrafter"/>
</dbReference>
<sequence>MIFSDSWMNPGNVATRLIGWVARLPVRVQTKLLIAFLSIVAMLIVLGAVGLQVLSGINDQTTELIKLQRRIAAYRQVQHDTTNQLYGISTALLLQDERMLDAALRQLNQFGYDLDRMEFVAISEVEVLGQVRLEYDRFAAGVTRVAEFIRAGQTEEARNVQLNEIMPSADRLERLTNQLVNMAEADMVTAIEVTEGAYDTSRLVVVSFAVGSILLALGLGYGISWSLVDPVKKIELRLRQIAAGDFAQQVAVGNRDELGALADNVNQTSAQLGRLYREIETRNRELTETLEQQMATSAILRTIAASPTDIRPVLNAVAESAAKLCDAYDAAILLQDGESLTIRAHHGPIPIDFVKWPISRDWVAGRAFVDRKSVHVSDLSAAGDDFPAGRQMAMRLGHRTTLAAPLLREDEAIGSLIIRRVEIRPFDRKQIELLTTFADQAVIAIENVRLFQEVQARTAELARSVAELEALGEVSKAVNSTLDLDTVLQTIVAKAVQLSDTDAGTIYVFSSTTQQFRPRATCGMSDELVAAIFGQRIGLNDPGIGDAARRRAPVQVPELGEGTPTPVQRIIRDAGYRGVLIVPLLRPNKIVGALVVRSRNPGEFDERVVHLMETFAAQSVLAIQNAKLFREIEEKGRELEAASRHKSQFLANMSHELRTPLNSVLGFAELLVDGIYGELPDRAKATVARVQANGRHLLGLINDVLDLSKIEAGQLTLTFDDYSLGQIVRTTAAAVEPLAREKGLAFTTTVANDLPTGRGDERRLTQVLLNIAGNAVKFTEAGSVDILASADDGHFEIAVRDTGPGIAPKDQGLIFEEFQQVDNSSTKQKGGTGLGLAISRRFVEMHGGTITVESVPGSGATFRVTIPINAEENFEAP</sequence>
<keyword evidence="8" id="KW-0812">Transmembrane</keyword>
<name>A0A1L3LSX4_9HYPH</name>
<dbReference type="Pfam" id="PF00512">
    <property type="entry name" value="HisKA"/>
    <property type="match status" value="1"/>
</dbReference>
<keyword evidence="8" id="KW-1133">Transmembrane helix</keyword>
<dbReference type="InterPro" id="IPR003594">
    <property type="entry name" value="HATPase_dom"/>
</dbReference>
<dbReference type="Gene3D" id="3.30.450.40">
    <property type="match status" value="2"/>
</dbReference>
<evidence type="ECO:0000256" key="5">
    <source>
        <dbReference type="ARBA" id="ARBA00022679"/>
    </source>
</evidence>
<dbReference type="InterPro" id="IPR005467">
    <property type="entry name" value="His_kinase_dom"/>
</dbReference>
<keyword evidence="4" id="KW-0597">Phosphoprotein</keyword>
<dbReference type="SUPFAM" id="SSF47384">
    <property type="entry name" value="Homodimeric domain of signal transducing histidine kinase"/>
    <property type="match status" value="1"/>
</dbReference>
<dbReference type="InterPro" id="IPR003660">
    <property type="entry name" value="HAMP_dom"/>
</dbReference>
<dbReference type="EMBL" id="CP013108">
    <property type="protein sequence ID" value="APG93190.1"/>
    <property type="molecule type" value="Genomic_DNA"/>
</dbReference>
<dbReference type="SUPFAM" id="SSF55874">
    <property type="entry name" value="ATPase domain of HSP90 chaperone/DNA topoisomerase II/histidine kinase"/>
    <property type="match status" value="1"/>
</dbReference>
<comment type="subcellular location">
    <subcellularLocation>
        <location evidence="2">Membrane</location>
    </subcellularLocation>
</comment>
<dbReference type="AlphaFoldDB" id="A0A1L3LSX4"/>
<dbReference type="SMART" id="SM00065">
    <property type="entry name" value="GAF"/>
    <property type="match status" value="2"/>
</dbReference>
<evidence type="ECO:0000256" key="6">
    <source>
        <dbReference type="ARBA" id="ARBA00022777"/>
    </source>
</evidence>
<evidence type="ECO:0000256" key="8">
    <source>
        <dbReference type="SAM" id="Phobius"/>
    </source>
</evidence>
<keyword evidence="12" id="KW-1185">Reference proteome</keyword>
<dbReference type="CDD" id="cd00082">
    <property type="entry name" value="HisKA"/>
    <property type="match status" value="1"/>
</dbReference>
<dbReference type="PANTHER" id="PTHR43047:SF72">
    <property type="entry name" value="OSMOSENSING HISTIDINE PROTEIN KINASE SLN1"/>
    <property type="match status" value="1"/>
</dbReference>
<dbReference type="Gene3D" id="3.30.565.10">
    <property type="entry name" value="Histidine kinase-like ATPase, C-terminal domain"/>
    <property type="match status" value="1"/>
</dbReference>
<dbReference type="InterPro" id="IPR003018">
    <property type="entry name" value="GAF"/>
</dbReference>
<dbReference type="PROSITE" id="PS50109">
    <property type="entry name" value="HIS_KIN"/>
    <property type="match status" value="1"/>
</dbReference>
<dbReference type="SUPFAM" id="SSF55781">
    <property type="entry name" value="GAF domain-like"/>
    <property type="match status" value="2"/>
</dbReference>
<keyword evidence="5" id="KW-0808">Transferase</keyword>
<dbReference type="Proteomes" id="UP000182306">
    <property type="component" value="Plasmid A"/>
</dbReference>
<evidence type="ECO:0000256" key="4">
    <source>
        <dbReference type="ARBA" id="ARBA00022553"/>
    </source>
</evidence>
<dbReference type="CDD" id="cd06225">
    <property type="entry name" value="HAMP"/>
    <property type="match status" value="1"/>
</dbReference>
<dbReference type="EC" id="2.7.13.3" evidence="3"/>
<dbReference type="FunFam" id="3.30.565.10:FF:000010">
    <property type="entry name" value="Sensor histidine kinase RcsC"/>
    <property type="match status" value="1"/>
</dbReference>
<feature type="transmembrane region" description="Helical" evidence="8">
    <location>
        <begin position="203"/>
        <end position="228"/>
    </location>
</feature>
<dbReference type="Gene3D" id="1.10.287.130">
    <property type="match status" value="1"/>
</dbReference>
<evidence type="ECO:0000259" key="9">
    <source>
        <dbReference type="PROSITE" id="PS50109"/>
    </source>
</evidence>
<dbReference type="PRINTS" id="PR00344">
    <property type="entry name" value="BCTRLSENSOR"/>
</dbReference>
<evidence type="ECO:0000313" key="11">
    <source>
        <dbReference type="EMBL" id="APG93190.1"/>
    </source>
</evidence>
<gene>
    <name evidence="11" type="ORF">SAMCFNEI73_pA0215</name>
</gene>
<dbReference type="InterPro" id="IPR004358">
    <property type="entry name" value="Sig_transdc_His_kin-like_C"/>
</dbReference>
<feature type="transmembrane region" description="Helical" evidence="8">
    <location>
        <begin position="32"/>
        <end position="54"/>
    </location>
</feature>
<dbReference type="SUPFAM" id="SSF158472">
    <property type="entry name" value="HAMP domain-like"/>
    <property type="match status" value="1"/>
</dbReference>
<dbReference type="SMART" id="SM00304">
    <property type="entry name" value="HAMP"/>
    <property type="match status" value="1"/>
</dbReference>
<evidence type="ECO:0000256" key="2">
    <source>
        <dbReference type="ARBA" id="ARBA00004370"/>
    </source>
</evidence>
<dbReference type="GO" id="GO:0009927">
    <property type="term" value="F:histidine phosphotransfer kinase activity"/>
    <property type="evidence" value="ECO:0007669"/>
    <property type="project" value="TreeGrafter"/>
</dbReference>
<dbReference type="GO" id="GO:0000155">
    <property type="term" value="F:phosphorelay sensor kinase activity"/>
    <property type="evidence" value="ECO:0007669"/>
    <property type="project" value="InterPro"/>
</dbReference>
<dbReference type="Pfam" id="PF00672">
    <property type="entry name" value="HAMP"/>
    <property type="match status" value="1"/>
</dbReference>
<comment type="catalytic activity">
    <reaction evidence="1">
        <text>ATP + protein L-histidine = ADP + protein N-phospho-L-histidine.</text>
        <dbReference type="EC" id="2.7.13.3"/>
    </reaction>
</comment>
<feature type="domain" description="Histidine kinase" evidence="9">
    <location>
        <begin position="652"/>
        <end position="870"/>
    </location>
</feature>
<proteinExistence type="predicted"/>
<organism evidence="11 12">
    <name type="scientific">Sinorhizobium americanum</name>
    <dbReference type="NCBI Taxonomy" id="194963"/>
    <lineage>
        <taxon>Bacteria</taxon>
        <taxon>Pseudomonadati</taxon>
        <taxon>Pseudomonadota</taxon>
        <taxon>Alphaproteobacteria</taxon>
        <taxon>Hyphomicrobiales</taxon>
        <taxon>Rhizobiaceae</taxon>
        <taxon>Sinorhizobium/Ensifer group</taxon>
        <taxon>Sinorhizobium</taxon>
    </lineage>
</organism>
<evidence type="ECO:0000256" key="1">
    <source>
        <dbReference type="ARBA" id="ARBA00000085"/>
    </source>
</evidence>
<dbReference type="PANTHER" id="PTHR43047">
    <property type="entry name" value="TWO-COMPONENT HISTIDINE PROTEIN KINASE"/>
    <property type="match status" value="1"/>
</dbReference>
<dbReference type="SMART" id="SM00387">
    <property type="entry name" value="HATPase_c"/>
    <property type="match status" value="1"/>
</dbReference>
<dbReference type="InterPro" id="IPR003661">
    <property type="entry name" value="HisK_dim/P_dom"/>
</dbReference>
<evidence type="ECO:0000256" key="3">
    <source>
        <dbReference type="ARBA" id="ARBA00012438"/>
    </source>
</evidence>
<evidence type="ECO:0000256" key="7">
    <source>
        <dbReference type="ARBA" id="ARBA00023012"/>
    </source>
</evidence>
<dbReference type="Gene3D" id="6.10.340.10">
    <property type="match status" value="1"/>
</dbReference>
<dbReference type="Pfam" id="PF02518">
    <property type="entry name" value="HATPase_c"/>
    <property type="match status" value="1"/>
</dbReference>
<dbReference type="KEGG" id="same:SAMCFNEI73_pA0215"/>
<dbReference type="CDD" id="cd16922">
    <property type="entry name" value="HATPase_EvgS-ArcB-TorS-like"/>
    <property type="match status" value="1"/>
</dbReference>